<organism evidence="13">
    <name type="scientific">Daucus carota subsp. sativus</name>
    <name type="common">Carrot</name>
    <dbReference type="NCBI Taxonomy" id="79200"/>
    <lineage>
        <taxon>Eukaryota</taxon>
        <taxon>Viridiplantae</taxon>
        <taxon>Streptophyta</taxon>
        <taxon>Embryophyta</taxon>
        <taxon>Tracheophyta</taxon>
        <taxon>Spermatophyta</taxon>
        <taxon>Magnoliopsida</taxon>
        <taxon>eudicotyledons</taxon>
        <taxon>Gunneridae</taxon>
        <taxon>Pentapetalae</taxon>
        <taxon>asterids</taxon>
        <taxon>campanulids</taxon>
        <taxon>Apiales</taxon>
        <taxon>Apiaceae</taxon>
        <taxon>Apioideae</taxon>
        <taxon>Scandiceae</taxon>
        <taxon>Daucinae</taxon>
        <taxon>Daucus</taxon>
        <taxon>Daucus sect. Daucus</taxon>
    </lineage>
</organism>
<keyword evidence="8" id="KW-0325">Glycoprotein</keyword>
<keyword evidence="7" id="KW-0472">Membrane</keyword>
<dbReference type="GO" id="GO:0004674">
    <property type="term" value="F:protein serine/threonine kinase activity"/>
    <property type="evidence" value="ECO:0007669"/>
    <property type="project" value="UniProtKB-KW"/>
</dbReference>
<dbReference type="InterPro" id="IPR045874">
    <property type="entry name" value="LRK10/LRL21-25-like"/>
</dbReference>
<dbReference type="AlphaFoldDB" id="A0A161ZK65"/>
<evidence type="ECO:0000256" key="7">
    <source>
        <dbReference type="ARBA" id="ARBA00023136"/>
    </source>
</evidence>
<evidence type="ECO:0000256" key="8">
    <source>
        <dbReference type="ARBA" id="ARBA00023180"/>
    </source>
</evidence>
<evidence type="ECO:0000259" key="12">
    <source>
        <dbReference type="PROSITE" id="PS50011"/>
    </source>
</evidence>
<dbReference type="EMBL" id="LNRQ01000007">
    <property type="protein sequence ID" value="KZM87462.1"/>
    <property type="molecule type" value="Genomic_DNA"/>
</dbReference>
<evidence type="ECO:0000256" key="9">
    <source>
        <dbReference type="ARBA" id="ARBA00047899"/>
    </source>
</evidence>
<reference evidence="13" key="1">
    <citation type="journal article" date="2016" name="Nat. Genet.">
        <title>A high-quality carrot genome assembly provides new insights into carotenoid accumulation and asterid genome evolution.</title>
        <authorList>
            <person name="Iorizzo M."/>
            <person name="Ellison S."/>
            <person name="Senalik D."/>
            <person name="Zeng P."/>
            <person name="Satapoomin P."/>
            <person name="Huang J."/>
            <person name="Bowman M."/>
            <person name="Iovene M."/>
            <person name="Sanseverino W."/>
            <person name="Cavagnaro P."/>
            <person name="Yildiz M."/>
            <person name="Macko-Podgorni A."/>
            <person name="Moranska E."/>
            <person name="Grzebelus E."/>
            <person name="Grzebelus D."/>
            <person name="Ashrafi H."/>
            <person name="Zheng Z."/>
            <person name="Cheng S."/>
            <person name="Spooner D."/>
            <person name="Van Deynze A."/>
            <person name="Simon P."/>
        </authorList>
    </citation>
    <scope>NUCLEOTIDE SEQUENCE [LARGE SCALE GENOMIC DNA]</scope>
    <source>
        <tissue evidence="13">Leaf</tissue>
    </source>
</reference>
<dbReference type="PANTHER" id="PTHR27009">
    <property type="entry name" value="RUST RESISTANCE KINASE LR10-RELATED"/>
    <property type="match status" value="1"/>
</dbReference>
<evidence type="ECO:0000313" key="13">
    <source>
        <dbReference type="EMBL" id="KZM87462.1"/>
    </source>
</evidence>
<keyword evidence="3" id="KW-0418">Kinase</keyword>
<comment type="catalytic activity">
    <reaction evidence="9">
        <text>L-threonyl-[protein] + ATP = O-phospho-L-threonyl-[protein] + ADP + H(+)</text>
        <dbReference type="Rhea" id="RHEA:46608"/>
        <dbReference type="Rhea" id="RHEA-COMP:11060"/>
        <dbReference type="Rhea" id="RHEA-COMP:11605"/>
        <dbReference type="ChEBI" id="CHEBI:15378"/>
        <dbReference type="ChEBI" id="CHEBI:30013"/>
        <dbReference type="ChEBI" id="CHEBI:30616"/>
        <dbReference type="ChEBI" id="CHEBI:61977"/>
        <dbReference type="ChEBI" id="CHEBI:456216"/>
        <dbReference type="EC" id="2.7.11.1"/>
    </reaction>
</comment>
<dbReference type="GO" id="GO:0005524">
    <property type="term" value="F:ATP binding"/>
    <property type="evidence" value="ECO:0007669"/>
    <property type="project" value="InterPro"/>
</dbReference>
<comment type="subcellular location">
    <subcellularLocation>
        <location evidence="1">Membrane</location>
        <topology evidence="1">Single-pass type I membrane protein</topology>
    </subcellularLocation>
</comment>
<gene>
    <name evidence="13" type="ORF">DCAR_024596</name>
</gene>
<dbReference type="Pfam" id="PF14380">
    <property type="entry name" value="WAK_assoc"/>
    <property type="match status" value="1"/>
</dbReference>
<dbReference type="EC" id="2.7.11.1" evidence="2"/>
<evidence type="ECO:0000256" key="3">
    <source>
        <dbReference type="ARBA" id="ARBA00022527"/>
    </source>
</evidence>
<protein>
    <recommendedName>
        <fullName evidence="2">non-specific serine/threonine protein kinase</fullName>
        <ecNumber evidence="2">2.7.11.1</ecNumber>
    </recommendedName>
</protein>
<dbReference type="InterPro" id="IPR011009">
    <property type="entry name" value="Kinase-like_dom_sf"/>
</dbReference>
<keyword evidence="5 11" id="KW-0732">Signal</keyword>
<dbReference type="SUPFAM" id="SSF56112">
    <property type="entry name" value="Protein kinase-like (PK-like)"/>
    <property type="match status" value="1"/>
</dbReference>
<comment type="catalytic activity">
    <reaction evidence="10">
        <text>L-seryl-[protein] + ATP = O-phospho-L-seryl-[protein] + ADP + H(+)</text>
        <dbReference type="Rhea" id="RHEA:17989"/>
        <dbReference type="Rhea" id="RHEA-COMP:9863"/>
        <dbReference type="Rhea" id="RHEA-COMP:11604"/>
        <dbReference type="ChEBI" id="CHEBI:15378"/>
        <dbReference type="ChEBI" id="CHEBI:29999"/>
        <dbReference type="ChEBI" id="CHEBI:30616"/>
        <dbReference type="ChEBI" id="CHEBI:83421"/>
        <dbReference type="ChEBI" id="CHEBI:456216"/>
        <dbReference type="EC" id="2.7.11.1"/>
    </reaction>
</comment>
<dbReference type="GO" id="GO:0016020">
    <property type="term" value="C:membrane"/>
    <property type="evidence" value="ECO:0007669"/>
    <property type="project" value="UniProtKB-SubCell"/>
</dbReference>
<dbReference type="InterPro" id="IPR032872">
    <property type="entry name" value="WAK_assoc_C"/>
</dbReference>
<dbReference type="GO" id="GO:0030247">
    <property type="term" value="F:polysaccharide binding"/>
    <property type="evidence" value="ECO:0007669"/>
    <property type="project" value="InterPro"/>
</dbReference>
<evidence type="ECO:0000256" key="2">
    <source>
        <dbReference type="ARBA" id="ARBA00012513"/>
    </source>
</evidence>
<dbReference type="Gramene" id="KZM87462">
    <property type="protein sequence ID" value="KZM87462"/>
    <property type="gene ID" value="DCAR_024596"/>
</dbReference>
<name>A0A161ZK65_DAUCS</name>
<keyword evidence="3" id="KW-0723">Serine/threonine-protein kinase</keyword>
<dbReference type="Gene3D" id="1.10.510.10">
    <property type="entry name" value="Transferase(Phosphotransferase) domain 1"/>
    <property type="match status" value="1"/>
</dbReference>
<evidence type="ECO:0000256" key="4">
    <source>
        <dbReference type="ARBA" id="ARBA00022692"/>
    </source>
</evidence>
<keyword evidence="6" id="KW-1133">Transmembrane helix</keyword>
<dbReference type="InterPro" id="IPR000719">
    <property type="entry name" value="Prot_kinase_dom"/>
</dbReference>
<evidence type="ECO:0000256" key="11">
    <source>
        <dbReference type="SAM" id="SignalP"/>
    </source>
</evidence>
<feature type="signal peptide" evidence="11">
    <location>
        <begin position="1"/>
        <end position="25"/>
    </location>
</feature>
<dbReference type="PROSITE" id="PS50011">
    <property type="entry name" value="PROTEIN_KINASE_DOM"/>
    <property type="match status" value="1"/>
</dbReference>
<evidence type="ECO:0000256" key="5">
    <source>
        <dbReference type="ARBA" id="ARBA00022729"/>
    </source>
</evidence>
<accession>A0A161ZK65</accession>
<keyword evidence="4" id="KW-0812">Transmembrane</keyword>
<dbReference type="InterPro" id="IPR025287">
    <property type="entry name" value="WAK_GUB"/>
</dbReference>
<keyword evidence="3" id="KW-0808">Transferase</keyword>
<evidence type="ECO:0000256" key="1">
    <source>
        <dbReference type="ARBA" id="ARBA00004479"/>
    </source>
</evidence>
<dbReference type="Pfam" id="PF00069">
    <property type="entry name" value="Pkinase"/>
    <property type="match status" value="1"/>
</dbReference>
<comment type="caution">
    <text evidence="13">The sequence shown here is derived from an EMBL/GenBank/DDBJ whole genome shotgun (WGS) entry which is preliminary data.</text>
</comment>
<dbReference type="Pfam" id="PF13947">
    <property type="entry name" value="GUB_WAK_bind"/>
    <property type="match status" value="1"/>
</dbReference>
<proteinExistence type="predicted"/>
<evidence type="ECO:0000256" key="10">
    <source>
        <dbReference type="ARBA" id="ARBA00048679"/>
    </source>
</evidence>
<feature type="chain" id="PRO_5007830511" description="non-specific serine/threonine protein kinase" evidence="11">
    <location>
        <begin position="26"/>
        <end position="430"/>
    </location>
</feature>
<feature type="domain" description="Protein kinase" evidence="12">
    <location>
        <begin position="1"/>
        <end position="417"/>
    </location>
</feature>
<evidence type="ECO:0000256" key="6">
    <source>
        <dbReference type="ARBA" id="ARBA00022989"/>
    </source>
</evidence>
<sequence>MKLLILHVCETIFICLLCFPCKSCCQDGEFEVCKRDKYCGNQTIRFPFYTQDIPQYCGFPGYELTCINNVLLLNLSGDQYRITQVFYANNSFHLSNVLSSRSGFCSLSSIHNFSLPSDHRYELHGTSNLILLSNCPSEFGEVFPKNKVGCDLGRNGSDWVLAIKAKDSNSNYTYEACNVAVAPVHTYDEADDSTDYLKLIRNGFDLKWTVTGCRECEDSGGYCGYEGEPVNEFKCLCDDVPQSGSCKPKALSKGKLGFKVGLDEKFCPKISDFGLAKLCLGEESIISMQDMRGTPGYIAPEIFSRNFGGVSHKSDVYSYGMMILEMIGAKNNINEEVDNCSSKYFPDWIYDRLELNADQIELADISDEVEEESRRKMLIVGLWCIQTHPSDRPSIKRVLEMLEGNVKSLRIPTRPLLKSIEEPLKTFSTT</sequence>